<dbReference type="Pfam" id="PF00455">
    <property type="entry name" value="DeoRC"/>
    <property type="match status" value="1"/>
</dbReference>
<feature type="domain" description="HTH deoR-type" evidence="4">
    <location>
        <begin position="11"/>
        <end position="66"/>
    </location>
</feature>
<evidence type="ECO:0000256" key="1">
    <source>
        <dbReference type="ARBA" id="ARBA00023015"/>
    </source>
</evidence>
<dbReference type="InterPro" id="IPR011991">
    <property type="entry name" value="ArsR-like_HTH"/>
</dbReference>
<protein>
    <recommendedName>
        <fullName evidence="4">HTH deoR-type domain-containing protein</fullName>
    </recommendedName>
</protein>
<evidence type="ECO:0000313" key="6">
    <source>
        <dbReference type="Proteomes" id="UP000070620"/>
    </source>
</evidence>
<evidence type="ECO:0000256" key="2">
    <source>
        <dbReference type="ARBA" id="ARBA00023125"/>
    </source>
</evidence>
<dbReference type="Proteomes" id="UP000070620">
    <property type="component" value="Unassembled WGS sequence"/>
</dbReference>
<dbReference type="PROSITE" id="PS51000">
    <property type="entry name" value="HTH_DEOR_2"/>
    <property type="match status" value="1"/>
</dbReference>
<dbReference type="InterPro" id="IPR050313">
    <property type="entry name" value="Carb_Metab_HTH_regulators"/>
</dbReference>
<dbReference type="InterPro" id="IPR036390">
    <property type="entry name" value="WH_DNA-bd_sf"/>
</dbReference>
<keyword evidence="2" id="KW-0238">DNA-binding</keyword>
<gene>
    <name evidence="5" type="ORF">AWW66_06310</name>
</gene>
<dbReference type="PANTHER" id="PTHR30363">
    <property type="entry name" value="HTH-TYPE TRANSCRIPTIONAL REGULATOR SRLR-RELATED"/>
    <property type="match status" value="1"/>
</dbReference>
<dbReference type="Gene3D" id="3.40.50.1360">
    <property type="match status" value="1"/>
</dbReference>
<dbReference type="InterPro" id="IPR001034">
    <property type="entry name" value="DeoR_HTH"/>
</dbReference>
<keyword evidence="3" id="KW-0804">Transcription</keyword>
<proteinExistence type="predicted"/>
<dbReference type="GO" id="GO:0003677">
    <property type="term" value="F:DNA binding"/>
    <property type="evidence" value="ECO:0007669"/>
    <property type="project" value="UniProtKB-KW"/>
</dbReference>
<evidence type="ECO:0000313" key="5">
    <source>
        <dbReference type="EMBL" id="KXK62795.1"/>
    </source>
</evidence>
<dbReference type="SUPFAM" id="SSF100950">
    <property type="entry name" value="NagB/RpiA/CoA transferase-like"/>
    <property type="match status" value="1"/>
</dbReference>
<dbReference type="RefSeq" id="WP_067361069.1">
    <property type="nucleotide sequence ID" value="NZ_JBIUBN010000023.1"/>
</dbReference>
<organism evidence="5 6">
    <name type="scientific">Micromonospora rosaria</name>
    <dbReference type="NCBI Taxonomy" id="47874"/>
    <lineage>
        <taxon>Bacteria</taxon>
        <taxon>Bacillati</taxon>
        <taxon>Actinomycetota</taxon>
        <taxon>Actinomycetes</taxon>
        <taxon>Micromonosporales</taxon>
        <taxon>Micromonosporaceae</taxon>
        <taxon>Micromonospora</taxon>
    </lineage>
</organism>
<dbReference type="SMART" id="SM00420">
    <property type="entry name" value="HTH_DEOR"/>
    <property type="match status" value="1"/>
</dbReference>
<dbReference type="InterPro" id="IPR014036">
    <property type="entry name" value="DeoR-like_C"/>
</dbReference>
<dbReference type="PRINTS" id="PR00037">
    <property type="entry name" value="HTHLACR"/>
</dbReference>
<dbReference type="Gene3D" id="1.10.10.10">
    <property type="entry name" value="Winged helix-like DNA-binding domain superfamily/Winged helix DNA-binding domain"/>
    <property type="match status" value="1"/>
</dbReference>
<dbReference type="SUPFAM" id="SSF46785">
    <property type="entry name" value="Winged helix' DNA-binding domain"/>
    <property type="match status" value="1"/>
</dbReference>
<keyword evidence="6" id="KW-1185">Reference proteome</keyword>
<dbReference type="AlphaFoldDB" id="A0A136PWK8"/>
<dbReference type="CDD" id="cd00090">
    <property type="entry name" value="HTH_ARSR"/>
    <property type="match status" value="1"/>
</dbReference>
<accession>A0A136PWK8</accession>
<dbReference type="EMBL" id="LRQV01000013">
    <property type="protein sequence ID" value="KXK62795.1"/>
    <property type="molecule type" value="Genomic_DNA"/>
</dbReference>
<dbReference type="GO" id="GO:0003700">
    <property type="term" value="F:DNA-binding transcription factor activity"/>
    <property type="evidence" value="ECO:0007669"/>
    <property type="project" value="InterPro"/>
</dbReference>
<dbReference type="Pfam" id="PF08220">
    <property type="entry name" value="HTH_DeoR"/>
    <property type="match status" value="1"/>
</dbReference>
<dbReference type="OrthoDB" id="7688673at2"/>
<dbReference type="InterPro" id="IPR036388">
    <property type="entry name" value="WH-like_DNA-bd_sf"/>
</dbReference>
<reference evidence="5 6" key="1">
    <citation type="submission" date="2016-01" db="EMBL/GenBank/DDBJ databases">
        <title>Whole genome sequence and analysis of Micromonospora rosaria DSM 803, which can produce antibacterial substance rosamicin.</title>
        <authorList>
            <person name="Yang H."/>
            <person name="He X."/>
            <person name="Zhu D."/>
        </authorList>
    </citation>
    <scope>NUCLEOTIDE SEQUENCE [LARGE SCALE GENOMIC DNA]</scope>
    <source>
        <strain evidence="5 6">DSM 803</strain>
    </source>
</reference>
<comment type="caution">
    <text evidence="5">The sequence shown here is derived from an EMBL/GenBank/DDBJ whole genome shotgun (WGS) entry which is preliminary data.</text>
</comment>
<dbReference type="PANTHER" id="PTHR30363:SF44">
    <property type="entry name" value="AGA OPERON TRANSCRIPTIONAL REPRESSOR-RELATED"/>
    <property type="match status" value="1"/>
</dbReference>
<sequence length="260" mass="27597">MTLESLRYDGAPQRRTQIMAALRRSGFLSVTDLAEQLGVSPMTVRRDLRRLAETGEAMLVHGGVSLPPDGPAGPTFALRAQAHPEAKRAVGRAAAGLVRPGDTIGVDSGTTAVAVAHALPDEFDGCLVTHSVPVLAHMLGRPRARVIGIGGELLHENQAMVGFAALDLLQRMRVRMLFLGASAVDERGVYARSEVELTAKHAVMDIADEIVLVVDGSKFTASAPVRVCAFDRIDTLVTDVDLPPAVADAARRSGTRLVRA</sequence>
<dbReference type="PROSITE" id="PS00894">
    <property type="entry name" value="HTH_DEOR_1"/>
    <property type="match status" value="1"/>
</dbReference>
<name>A0A136PWK8_9ACTN</name>
<dbReference type="InterPro" id="IPR018356">
    <property type="entry name" value="Tscrpt_reg_HTH_DeoR_CS"/>
</dbReference>
<dbReference type="InterPro" id="IPR037171">
    <property type="entry name" value="NagB/RpiA_transferase-like"/>
</dbReference>
<evidence type="ECO:0000256" key="3">
    <source>
        <dbReference type="ARBA" id="ARBA00023163"/>
    </source>
</evidence>
<evidence type="ECO:0000259" key="4">
    <source>
        <dbReference type="PROSITE" id="PS51000"/>
    </source>
</evidence>
<keyword evidence="1" id="KW-0805">Transcription regulation</keyword>
<dbReference type="SMART" id="SM01134">
    <property type="entry name" value="DeoRC"/>
    <property type="match status" value="1"/>
</dbReference>